<protein>
    <submittedName>
        <fullName evidence="1">Uncharacterized protein</fullName>
    </submittedName>
</protein>
<gene>
    <name evidence="1" type="ORF">P7K49_035197</name>
</gene>
<sequence>MEDLRQRRGAKRKNPKNVHMKKLTGEVMDTELPGNHYEHRRKTGATSISYAVGTSRDPSNLLCSGHCIAPCRGSQRARTLVCYPRRASDSYPHGVIAFQSTTDGAEYATAVL</sequence>
<dbReference type="EMBL" id="JASSZA010000019">
    <property type="protein sequence ID" value="KAK2089290.1"/>
    <property type="molecule type" value="Genomic_DNA"/>
</dbReference>
<evidence type="ECO:0000313" key="2">
    <source>
        <dbReference type="Proteomes" id="UP001266305"/>
    </source>
</evidence>
<name>A0ABQ9TXS2_SAGOE</name>
<comment type="caution">
    <text evidence="1">The sequence shown here is derived from an EMBL/GenBank/DDBJ whole genome shotgun (WGS) entry which is preliminary data.</text>
</comment>
<reference evidence="1 2" key="1">
    <citation type="submission" date="2023-05" db="EMBL/GenBank/DDBJ databases">
        <title>B98-5 Cell Line De Novo Hybrid Assembly: An Optical Mapping Approach.</title>
        <authorList>
            <person name="Kananen K."/>
            <person name="Auerbach J.A."/>
            <person name="Kautto E."/>
            <person name="Blachly J.S."/>
        </authorList>
    </citation>
    <scope>NUCLEOTIDE SEQUENCE [LARGE SCALE GENOMIC DNA]</scope>
    <source>
        <strain evidence="1">B95-8</strain>
        <tissue evidence="1">Cell line</tissue>
    </source>
</reference>
<proteinExistence type="predicted"/>
<keyword evidence="2" id="KW-1185">Reference proteome</keyword>
<dbReference type="Proteomes" id="UP001266305">
    <property type="component" value="Unassembled WGS sequence"/>
</dbReference>
<accession>A0ABQ9TXS2</accession>
<evidence type="ECO:0000313" key="1">
    <source>
        <dbReference type="EMBL" id="KAK2089290.1"/>
    </source>
</evidence>
<organism evidence="1 2">
    <name type="scientific">Saguinus oedipus</name>
    <name type="common">Cotton-top tamarin</name>
    <name type="synonym">Oedipomidas oedipus</name>
    <dbReference type="NCBI Taxonomy" id="9490"/>
    <lineage>
        <taxon>Eukaryota</taxon>
        <taxon>Metazoa</taxon>
        <taxon>Chordata</taxon>
        <taxon>Craniata</taxon>
        <taxon>Vertebrata</taxon>
        <taxon>Euteleostomi</taxon>
        <taxon>Mammalia</taxon>
        <taxon>Eutheria</taxon>
        <taxon>Euarchontoglires</taxon>
        <taxon>Primates</taxon>
        <taxon>Haplorrhini</taxon>
        <taxon>Platyrrhini</taxon>
        <taxon>Cebidae</taxon>
        <taxon>Callitrichinae</taxon>
        <taxon>Saguinus</taxon>
    </lineage>
</organism>